<dbReference type="Gene3D" id="3.30.160.590">
    <property type="match status" value="1"/>
</dbReference>
<dbReference type="PROSITE" id="PS50137">
    <property type="entry name" value="DS_RBD"/>
    <property type="match status" value="1"/>
</dbReference>
<gene>
    <name evidence="5" type="primary">dgcr8</name>
</gene>
<evidence type="ECO:0000259" key="3">
    <source>
        <dbReference type="PROSITE" id="PS50020"/>
    </source>
</evidence>
<dbReference type="PROSITE" id="PS50020">
    <property type="entry name" value="WW_DOMAIN_2"/>
    <property type="match status" value="1"/>
</dbReference>
<dbReference type="InterPro" id="IPR040375">
    <property type="entry name" value="DGCR8"/>
</dbReference>
<feature type="compositionally biased region" description="Basic and acidic residues" evidence="2">
    <location>
        <begin position="432"/>
        <end position="457"/>
    </location>
</feature>
<feature type="compositionally biased region" description="Acidic residues" evidence="2">
    <location>
        <begin position="174"/>
        <end position="188"/>
    </location>
</feature>
<accession>B2RFI8</accession>
<dbReference type="InterPro" id="IPR014720">
    <property type="entry name" value="dsRBD_dom"/>
</dbReference>
<dbReference type="CDD" id="cd19867">
    <property type="entry name" value="DSRM_DGCR8_rpt1"/>
    <property type="match status" value="1"/>
</dbReference>
<feature type="region of interest" description="Disordered" evidence="2">
    <location>
        <begin position="144"/>
        <end position="267"/>
    </location>
</feature>
<sequence length="768" mass="88217">MQKLQSRRLLEPSARRTKVYPRFQLKTSVLSRNILFRMNEDEPSNKKRKVDENDEFSEASEDNREDGEIPDSDEDESPLNISTPYKSSEPTKPPITLPVKCPFPGALRLPVFLPLPQTMSMSTPKPRSCPVVLPFLPHMMKGAAPPIPLPKPPVSEKESEKELEECYSKTYSDENSEASDQEVSDMETETTSFDRPDSQISSIQTVDSVDIPTGVNSEPSTGELQRTVIENPDFQSSKSAEESQSKKTENDKDRDSENEAKEDEMENIEYEYYTKSIVRHKNGTWVDSKDPIPDGWTVINHHSGFPLYLHKESRVATWARPYYIGTSNAKSHKVPLSAIPCLAYSKRSKPEEKNPVEQNNDSTNVTITGETQQNEENKEENLVQAKIIHTENEHLDNQQIKEYVEKRFEYEEFQGKRYKNQEAYNLSIVRRGQEREENRRNHREENKRRRKQARAEENSDERDDQDLPTLVKTCIEFKSREQKGRPSKNHTIYLQGKTTVTILHEYCNRALKAQPIYEDVRDDLVSSDRQKYIIKIDGKEYGSGEGANRTIAKNIAALETLKLLIPDFQPDDKFMLTGRAEQDYGYFNHLSITDNRLHQLCGQAGLPAPYQFLKDIIHKIHGPSGAEEKLNISSNTPNNTTFHYTLGNDVVEGRARSKKNAKHIAAQAMLAKLHPEFKTWGDLLQNYSDLRSIDPKLDQRTNQNDKNDDEEQITTLFKEKNKGPNVALLSKLREMMQKVAKENETRFAESDRIAPLFCENRVQLNSNF</sequence>
<dbReference type="PANTHER" id="PTHR13482:SF3">
    <property type="entry name" value="MICROPROCESSOR COMPLEX SUBUNIT DGCR8"/>
    <property type="match status" value="1"/>
</dbReference>
<evidence type="ECO:0000259" key="4">
    <source>
        <dbReference type="PROSITE" id="PS50137"/>
    </source>
</evidence>
<evidence type="ECO:0000256" key="2">
    <source>
        <dbReference type="SAM" id="MobiDB-lite"/>
    </source>
</evidence>
<protein>
    <submittedName>
        <fullName evidence="5">Oikopleura double-stranded RNA-binding protein dgcr8</fullName>
    </submittedName>
</protein>
<feature type="domain" description="WW" evidence="3">
    <location>
        <begin position="290"/>
        <end position="323"/>
    </location>
</feature>
<proteinExistence type="predicted"/>
<feature type="compositionally biased region" description="Acidic residues" evidence="2">
    <location>
        <begin position="52"/>
        <end position="77"/>
    </location>
</feature>
<dbReference type="GO" id="GO:0031053">
    <property type="term" value="P:primary miRNA processing"/>
    <property type="evidence" value="ECO:0007669"/>
    <property type="project" value="InterPro"/>
</dbReference>
<feature type="compositionally biased region" description="Polar residues" evidence="2">
    <location>
        <begin position="79"/>
        <end position="90"/>
    </location>
</feature>
<dbReference type="SUPFAM" id="SSF54768">
    <property type="entry name" value="dsRNA-binding domain-like"/>
    <property type="match status" value="2"/>
</dbReference>
<organism evidence="5">
    <name type="scientific">Oikopleura dioica</name>
    <name type="common">Tunicate</name>
    <dbReference type="NCBI Taxonomy" id="34765"/>
    <lineage>
        <taxon>Eukaryota</taxon>
        <taxon>Metazoa</taxon>
        <taxon>Chordata</taxon>
        <taxon>Tunicata</taxon>
        <taxon>Appendicularia</taxon>
        <taxon>Copelata</taxon>
        <taxon>Oikopleuridae</taxon>
        <taxon>Oikopleura</taxon>
    </lineage>
</organism>
<feature type="compositionally biased region" description="Polar residues" evidence="2">
    <location>
        <begin position="214"/>
        <end position="224"/>
    </location>
</feature>
<dbReference type="SMART" id="SM00358">
    <property type="entry name" value="DSRM"/>
    <property type="match status" value="2"/>
</dbReference>
<dbReference type="InterPro" id="IPR036020">
    <property type="entry name" value="WW_dom_sf"/>
</dbReference>
<dbReference type="Gene3D" id="2.20.70.10">
    <property type="match status" value="1"/>
</dbReference>
<dbReference type="GO" id="GO:0020037">
    <property type="term" value="F:heme binding"/>
    <property type="evidence" value="ECO:0007669"/>
    <property type="project" value="InterPro"/>
</dbReference>
<feature type="region of interest" description="Disordered" evidence="2">
    <location>
        <begin position="348"/>
        <end position="379"/>
    </location>
</feature>
<feature type="region of interest" description="Disordered" evidence="2">
    <location>
        <begin position="432"/>
        <end position="466"/>
    </location>
</feature>
<dbReference type="PANTHER" id="PTHR13482">
    <property type="entry name" value="MICRORNA PROCESSOR COMPLEX SUBUNIT DGCR8"/>
    <property type="match status" value="1"/>
</dbReference>
<dbReference type="GO" id="GO:0070878">
    <property type="term" value="F:primary miRNA binding"/>
    <property type="evidence" value="ECO:0007669"/>
    <property type="project" value="TreeGrafter"/>
</dbReference>
<feature type="domain" description="DRBM" evidence="4">
    <location>
        <begin position="498"/>
        <end position="566"/>
    </location>
</feature>
<dbReference type="GO" id="GO:0042802">
    <property type="term" value="F:identical protein binding"/>
    <property type="evidence" value="ECO:0007669"/>
    <property type="project" value="InterPro"/>
</dbReference>
<dbReference type="InterPro" id="IPR001202">
    <property type="entry name" value="WW_dom"/>
</dbReference>
<feature type="region of interest" description="Disordered" evidence="2">
    <location>
        <begin position="34"/>
        <end position="98"/>
    </location>
</feature>
<dbReference type="GO" id="GO:0003725">
    <property type="term" value="F:double-stranded RNA binding"/>
    <property type="evidence" value="ECO:0007669"/>
    <property type="project" value="TreeGrafter"/>
</dbReference>
<dbReference type="SUPFAM" id="SSF51045">
    <property type="entry name" value="WW domain"/>
    <property type="match status" value="1"/>
</dbReference>
<evidence type="ECO:0000256" key="1">
    <source>
        <dbReference type="PROSITE-ProRule" id="PRU00266"/>
    </source>
</evidence>
<feature type="compositionally biased region" description="Basic and acidic residues" evidence="2">
    <location>
        <begin position="38"/>
        <end position="51"/>
    </location>
</feature>
<reference evidence="5" key="1">
    <citation type="journal article" date="2008" name="Mol. Biol. Evol.">
        <title>Altered miRNA repertoire in the simplified chordate, Oikopleura dioica.</title>
        <authorList>
            <person name="Fu X."/>
            <person name="Adamski M."/>
            <person name="Thompson E.M."/>
        </authorList>
    </citation>
    <scope>NUCLEOTIDE SEQUENCE</scope>
</reference>
<dbReference type="Pfam" id="PF00035">
    <property type="entry name" value="dsrm"/>
    <property type="match status" value="2"/>
</dbReference>
<dbReference type="Gene3D" id="3.30.160.20">
    <property type="match status" value="2"/>
</dbReference>
<name>B2RFI8_OIKDI</name>
<feature type="compositionally biased region" description="Polar residues" evidence="2">
    <location>
        <begin position="356"/>
        <end position="372"/>
    </location>
</feature>
<dbReference type="AlphaFoldDB" id="B2RFI8"/>
<dbReference type="CDD" id="cd19868">
    <property type="entry name" value="DSRM_DGCR8_rpt2"/>
    <property type="match status" value="1"/>
</dbReference>
<feature type="compositionally biased region" description="Basic and acidic residues" evidence="2">
    <location>
        <begin position="239"/>
        <end position="259"/>
    </location>
</feature>
<dbReference type="GO" id="GO:0070877">
    <property type="term" value="C:microprocessor complex"/>
    <property type="evidence" value="ECO:0007669"/>
    <property type="project" value="InterPro"/>
</dbReference>
<evidence type="ECO:0000313" key="5">
    <source>
        <dbReference type="EMBL" id="CAO78750.1"/>
    </source>
</evidence>
<feature type="compositionally biased region" description="Basic and acidic residues" evidence="2">
    <location>
        <begin position="154"/>
        <end position="167"/>
    </location>
</feature>
<feature type="compositionally biased region" description="Polar residues" evidence="2">
    <location>
        <begin position="198"/>
        <end position="207"/>
    </location>
</feature>
<keyword evidence="1" id="KW-0694">RNA-binding</keyword>
<dbReference type="EMBL" id="AM765852">
    <property type="protein sequence ID" value="CAO78750.1"/>
    <property type="molecule type" value="Genomic_RNA"/>
</dbReference>